<feature type="domain" description="Peptidoglycan binding-like" evidence="8">
    <location>
        <begin position="4"/>
        <end position="57"/>
    </location>
</feature>
<dbReference type="SUPFAM" id="SSF53955">
    <property type="entry name" value="Lysozyme-like"/>
    <property type="match status" value="1"/>
</dbReference>
<dbReference type="CDD" id="cd00737">
    <property type="entry name" value="lyz_endolysin_autolysin"/>
    <property type="match status" value="1"/>
</dbReference>
<dbReference type="InterPro" id="IPR002196">
    <property type="entry name" value="Glyco_hydro_24"/>
</dbReference>
<accession>A0A7W6GJP8</accession>
<dbReference type="SUPFAM" id="SSF47090">
    <property type="entry name" value="PGBD-like"/>
    <property type="match status" value="1"/>
</dbReference>
<dbReference type="InterPro" id="IPR051018">
    <property type="entry name" value="Bacteriophage_GH24"/>
</dbReference>
<dbReference type="GO" id="GO:0042742">
    <property type="term" value="P:defense response to bacterium"/>
    <property type="evidence" value="ECO:0007669"/>
    <property type="project" value="UniProtKB-KW"/>
</dbReference>
<evidence type="ECO:0000256" key="2">
    <source>
        <dbReference type="ARBA" id="ARBA00022529"/>
    </source>
</evidence>
<dbReference type="InterPro" id="IPR034690">
    <property type="entry name" value="Endolysin_T4_type"/>
</dbReference>
<dbReference type="Gene3D" id="1.10.530.40">
    <property type="match status" value="1"/>
</dbReference>
<dbReference type="PANTHER" id="PTHR38107">
    <property type="match status" value="1"/>
</dbReference>
<comment type="catalytic activity">
    <reaction evidence="1 7">
        <text>Hydrolysis of (1-&gt;4)-beta-linkages between N-acetylmuramic acid and N-acetyl-D-glucosamine residues in a peptidoglycan and between N-acetyl-D-glucosamine residues in chitodextrins.</text>
        <dbReference type="EC" id="3.2.1.17"/>
    </reaction>
</comment>
<comment type="caution">
    <text evidence="9">The sequence shown here is derived from an EMBL/GenBank/DDBJ whole genome shotgun (WGS) entry which is preliminary data.</text>
</comment>
<evidence type="ECO:0000256" key="5">
    <source>
        <dbReference type="ARBA" id="ARBA00023200"/>
    </source>
</evidence>
<evidence type="ECO:0000256" key="7">
    <source>
        <dbReference type="RuleBase" id="RU003788"/>
    </source>
</evidence>
<organism evidence="9 10">
    <name type="scientific">Mycoplana azooxidifex</name>
    <dbReference type="NCBI Taxonomy" id="1636188"/>
    <lineage>
        <taxon>Bacteria</taxon>
        <taxon>Pseudomonadati</taxon>
        <taxon>Pseudomonadota</taxon>
        <taxon>Alphaproteobacteria</taxon>
        <taxon>Hyphomicrobiales</taxon>
        <taxon>Rhizobiaceae</taxon>
        <taxon>Mycoplana</taxon>
    </lineage>
</organism>
<sequence>MNTTVLDLQRRLTVLGYNPGPADGIPGAKTKAAVRIFQIAEGLPVDGIAGPKTWARLREKTDAPKSSGEMTTSAAGRKAITAHEDNVLTAYPDPATGGEPWTIGVGHTSAAGPPKVVRGMKITAAESDEILSRDLKTFEAGVRSAVKVPLNQNEFDALVSLAFNIGVSAFSKSTLVKKLNAGDRAGAADQFIVWNKAGGRVLKGLVNRRASERALFIKP</sequence>
<keyword evidence="3 7" id="KW-0081">Bacteriolytic enzyme</keyword>
<dbReference type="PANTHER" id="PTHR38107:SF3">
    <property type="entry name" value="LYSOZYME RRRD-RELATED"/>
    <property type="match status" value="1"/>
</dbReference>
<protein>
    <recommendedName>
        <fullName evidence="7">Lysozyme</fullName>
        <ecNumber evidence="7">3.2.1.17</ecNumber>
    </recommendedName>
</protein>
<keyword evidence="2 7" id="KW-0929">Antimicrobial</keyword>
<keyword evidence="6 7" id="KW-0326">Glycosidase</keyword>
<reference evidence="9 10" key="1">
    <citation type="submission" date="2020-08" db="EMBL/GenBank/DDBJ databases">
        <title>Genomic Encyclopedia of Type Strains, Phase IV (KMG-IV): sequencing the most valuable type-strain genomes for metagenomic binning, comparative biology and taxonomic classification.</title>
        <authorList>
            <person name="Goeker M."/>
        </authorList>
    </citation>
    <scope>NUCLEOTIDE SEQUENCE [LARGE SCALE GENOMIC DNA]</scope>
    <source>
        <strain evidence="9 10">DSM 100211</strain>
    </source>
</reference>
<comment type="similarity">
    <text evidence="7">Belongs to the glycosyl hydrolase 24 family.</text>
</comment>
<dbReference type="InterPro" id="IPR033907">
    <property type="entry name" value="Endolysin_autolysin"/>
</dbReference>
<dbReference type="InterPro" id="IPR023346">
    <property type="entry name" value="Lysozyme-like_dom_sf"/>
</dbReference>
<evidence type="ECO:0000313" key="9">
    <source>
        <dbReference type="EMBL" id="MBB3977358.1"/>
    </source>
</evidence>
<dbReference type="GO" id="GO:0009253">
    <property type="term" value="P:peptidoglycan catabolic process"/>
    <property type="evidence" value="ECO:0007669"/>
    <property type="project" value="InterPro"/>
</dbReference>
<evidence type="ECO:0000256" key="3">
    <source>
        <dbReference type="ARBA" id="ARBA00022638"/>
    </source>
</evidence>
<evidence type="ECO:0000259" key="8">
    <source>
        <dbReference type="Pfam" id="PF01471"/>
    </source>
</evidence>
<gene>
    <name evidence="9" type="ORF">GGQ64_002564</name>
</gene>
<evidence type="ECO:0000256" key="4">
    <source>
        <dbReference type="ARBA" id="ARBA00022801"/>
    </source>
</evidence>
<name>A0A7W6GJP8_9HYPH</name>
<dbReference type="Pfam" id="PF01471">
    <property type="entry name" value="PG_binding_1"/>
    <property type="match status" value="1"/>
</dbReference>
<keyword evidence="10" id="KW-1185">Reference proteome</keyword>
<dbReference type="GO" id="GO:0016998">
    <property type="term" value="P:cell wall macromolecule catabolic process"/>
    <property type="evidence" value="ECO:0007669"/>
    <property type="project" value="InterPro"/>
</dbReference>
<dbReference type="AlphaFoldDB" id="A0A7W6GJP8"/>
<dbReference type="GO" id="GO:0031640">
    <property type="term" value="P:killing of cells of another organism"/>
    <property type="evidence" value="ECO:0007669"/>
    <property type="project" value="UniProtKB-KW"/>
</dbReference>
<dbReference type="InterPro" id="IPR036366">
    <property type="entry name" value="PGBDSf"/>
</dbReference>
<dbReference type="InterPro" id="IPR002477">
    <property type="entry name" value="Peptidoglycan-bd-like"/>
</dbReference>
<keyword evidence="4 7" id="KW-0378">Hydrolase</keyword>
<dbReference type="EMBL" id="JACIEE010000005">
    <property type="protein sequence ID" value="MBB3977358.1"/>
    <property type="molecule type" value="Genomic_DNA"/>
</dbReference>
<evidence type="ECO:0000256" key="6">
    <source>
        <dbReference type="ARBA" id="ARBA00023295"/>
    </source>
</evidence>
<dbReference type="InterPro" id="IPR023347">
    <property type="entry name" value="Lysozyme_dom_sf"/>
</dbReference>
<dbReference type="Proteomes" id="UP000574761">
    <property type="component" value="Unassembled WGS sequence"/>
</dbReference>
<dbReference type="RefSeq" id="WP_183804698.1">
    <property type="nucleotide sequence ID" value="NZ_JACIEE010000005.1"/>
</dbReference>
<keyword evidence="5" id="KW-1035">Host cytoplasm</keyword>
<dbReference type="InterPro" id="IPR036365">
    <property type="entry name" value="PGBD-like_sf"/>
</dbReference>
<dbReference type="HAMAP" id="MF_04110">
    <property type="entry name" value="ENDOLYSIN_T4"/>
    <property type="match status" value="1"/>
</dbReference>
<evidence type="ECO:0000256" key="1">
    <source>
        <dbReference type="ARBA" id="ARBA00000632"/>
    </source>
</evidence>
<dbReference type="EC" id="3.2.1.17" evidence="7"/>
<dbReference type="Gene3D" id="1.10.101.10">
    <property type="entry name" value="PGBD-like superfamily/PGBD"/>
    <property type="match status" value="1"/>
</dbReference>
<evidence type="ECO:0000313" key="10">
    <source>
        <dbReference type="Proteomes" id="UP000574761"/>
    </source>
</evidence>
<proteinExistence type="inferred from homology"/>
<dbReference type="Pfam" id="PF00959">
    <property type="entry name" value="Phage_lysozyme"/>
    <property type="match status" value="1"/>
</dbReference>
<dbReference type="GO" id="GO:0003796">
    <property type="term" value="F:lysozyme activity"/>
    <property type="evidence" value="ECO:0007669"/>
    <property type="project" value="UniProtKB-EC"/>
</dbReference>